<dbReference type="AlphaFoldDB" id="M2BBA8"/>
<sequence>MSTNDALLNRIAKVENELRIWRIGGTLVALCIALTVTVAANGNPETPSVLQAREFQLLGDDGSVRASLKTLGNSNTQLRMYDGSGKSEVSIAANDQRAIVSLTNDNRINSASIEAYARGGSVGLSRQTGDGKALTHMVGGTEGSYVKLQPLKGDETRIPAE</sequence>
<keyword evidence="1" id="KW-0812">Transmembrane</keyword>
<evidence type="ECO:0000313" key="3">
    <source>
        <dbReference type="Proteomes" id="UP000011529"/>
    </source>
</evidence>
<dbReference type="RefSeq" id="WP_008653204.1">
    <property type="nucleotide sequence ID" value="NZ_ANMO01000018.1"/>
</dbReference>
<accession>M2BBA8</accession>
<dbReference type="PATRIC" id="fig|1263867.3.peg.353"/>
<protein>
    <submittedName>
        <fullName evidence="2">Membrane or secreted protein</fullName>
    </submittedName>
</protein>
<dbReference type="EMBL" id="ANMO01000018">
    <property type="protein sequence ID" value="EMB18943.1"/>
    <property type="molecule type" value="Genomic_DNA"/>
</dbReference>
<keyword evidence="3" id="KW-1185">Reference proteome</keyword>
<name>M2BBA8_9BACT</name>
<evidence type="ECO:0000313" key="2">
    <source>
        <dbReference type="EMBL" id="EMB18943.1"/>
    </source>
</evidence>
<evidence type="ECO:0000256" key="1">
    <source>
        <dbReference type="SAM" id="Phobius"/>
    </source>
</evidence>
<organism evidence="2 3">
    <name type="scientific">Rhodopirellula europaea 6C</name>
    <dbReference type="NCBI Taxonomy" id="1263867"/>
    <lineage>
        <taxon>Bacteria</taxon>
        <taxon>Pseudomonadati</taxon>
        <taxon>Planctomycetota</taxon>
        <taxon>Planctomycetia</taxon>
        <taxon>Pirellulales</taxon>
        <taxon>Pirellulaceae</taxon>
        <taxon>Rhodopirellula</taxon>
    </lineage>
</organism>
<dbReference type="Proteomes" id="UP000011529">
    <property type="component" value="Unassembled WGS sequence"/>
</dbReference>
<reference evidence="2" key="1">
    <citation type="submission" date="2012-11" db="EMBL/GenBank/DDBJ databases">
        <title>Permanent draft genomes of Rhodopirellula europaea strain SH398 and 6C.</title>
        <authorList>
            <person name="Richter M."/>
            <person name="Richter-Heitmann T."/>
            <person name="Frank C."/>
            <person name="Harder J."/>
            <person name="Glockner F.O."/>
        </authorList>
    </citation>
    <scope>NUCLEOTIDE SEQUENCE</scope>
    <source>
        <strain evidence="2">6C</strain>
    </source>
</reference>
<reference evidence="2" key="2">
    <citation type="journal article" date="2013" name="Mar. Genomics">
        <title>Expression of sulfatases in Rhodopirellula baltica and the diversity of sulfatases in the genus Rhodopirellula.</title>
        <authorList>
            <person name="Wegner C.E."/>
            <person name="Richter-Heitmann T."/>
            <person name="Klindworth A."/>
            <person name="Klockow C."/>
            <person name="Richter M."/>
            <person name="Achstetter T."/>
            <person name="Glockner F.O."/>
            <person name="Harder J."/>
        </authorList>
    </citation>
    <scope>NUCLEOTIDE SEQUENCE [LARGE SCALE GENOMIC DNA]</scope>
    <source>
        <strain evidence="2">6C</strain>
    </source>
</reference>
<keyword evidence="1" id="KW-1133">Transmembrane helix</keyword>
<comment type="caution">
    <text evidence="2">The sequence shown here is derived from an EMBL/GenBank/DDBJ whole genome shotgun (WGS) entry which is preliminary data.</text>
</comment>
<proteinExistence type="predicted"/>
<keyword evidence="1" id="KW-0472">Membrane</keyword>
<gene>
    <name evidence="2" type="ORF">RE6C_00326</name>
</gene>
<feature type="transmembrane region" description="Helical" evidence="1">
    <location>
        <begin position="20"/>
        <end position="40"/>
    </location>
</feature>